<proteinExistence type="predicted"/>
<keyword evidence="3" id="KW-1185">Reference proteome</keyword>
<keyword evidence="1" id="KW-0812">Transmembrane</keyword>
<name>A0ABT5IH78_9CAUL</name>
<dbReference type="EMBL" id="JAQQKW010000009">
    <property type="protein sequence ID" value="MDC7695552.1"/>
    <property type="molecule type" value="Genomic_DNA"/>
</dbReference>
<keyword evidence="1" id="KW-0472">Membrane</keyword>
<evidence type="ECO:0000256" key="1">
    <source>
        <dbReference type="SAM" id="Phobius"/>
    </source>
</evidence>
<accession>A0ABT5IH78</accession>
<protein>
    <submittedName>
        <fullName evidence="2">Uncharacterized protein</fullName>
    </submittedName>
</protein>
<sequence length="61" mass="6821">MKLTATTILLFLISVSLVFASLIGYFRPFEGEGVEFMTQYKYVLMGAGYAVLAFAVIFKSR</sequence>
<dbReference type="Proteomes" id="UP001216595">
    <property type="component" value="Unassembled WGS sequence"/>
</dbReference>
<keyword evidence="1" id="KW-1133">Transmembrane helix</keyword>
<gene>
    <name evidence="2" type="ORF">PQU94_14825</name>
</gene>
<organism evidence="2 3">
    <name type="scientific">Asticcacaulis currens</name>
    <dbReference type="NCBI Taxonomy" id="2984210"/>
    <lineage>
        <taxon>Bacteria</taxon>
        <taxon>Pseudomonadati</taxon>
        <taxon>Pseudomonadota</taxon>
        <taxon>Alphaproteobacteria</taxon>
        <taxon>Caulobacterales</taxon>
        <taxon>Caulobacteraceae</taxon>
        <taxon>Asticcacaulis</taxon>
    </lineage>
</organism>
<comment type="caution">
    <text evidence="2">The sequence shown here is derived from an EMBL/GenBank/DDBJ whole genome shotgun (WGS) entry which is preliminary data.</text>
</comment>
<reference evidence="2 3" key="1">
    <citation type="submission" date="2023-01" db="EMBL/GenBank/DDBJ databases">
        <title>Novel species of the genus Asticcacaulis isolated from rivers.</title>
        <authorList>
            <person name="Lu H."/>
        </authorList>
    </citation>
    <scope>NUCLEOTIDE SEQUENCE [LARGE SCALE GENOMIC DNA]</scope>
    <source>
        <strain evidence="2 3">DXS10W</strain>
    </source>
</reference>
<feature type="transmembrane region" description="Helical" evidence="1">
    <location>
        <begin position="39"/>
        <end position="58"/>
    </location>
</feature>
<evidence type="ECO:0000313" key="2">
    <source>
        <dbReference type="EMBL" id="MDC7695552.1"/>
    </source>
</evidence>
<evidence type="ECO:0000313" key="3">
    <source>
        <dbReference type="Proteomes" id="UP001216595"/>
    </source>
</evidence>
<dbReference type="RefSeq" id="WP_272742212.1">
    <property type="nucleotide sequence ID" value="NZ_JAQQKW010000009.1"/>
</dbReference>